<accession>A0A2H1W010</accession>
<gene>
    <name evidence="2" type="ORF">SFRICE_009344</name>
</gene>
<evidence type="ECO:0000256" key="1">
    <source>
        <dbReference type="SAM" id="MobiDB-lite"/>
    </source>
</evidence>
<protein>
    <submittedName>
        <fullName evidence="2">SFRICE_009344</fullName>
    </submittedName>
</protein>
<dbReference type="EMBL" id="ODYU01005496">
    <property type="protein sequence ID" value="SOQ46408.1"/>
    <property type="molecule type" value="Genomic_DNA"/>
</dbReference>
<proteinExistence type="predicted"/>
<feature type="region of interest" description="Disordered" evidence="1">
    <location>
        <begin position="356"/>
        <end position="386"/>
    </location>
</feature>
<organism evidence="2">
    <name type="scientific">Spodoptera frugiperda</name>
    <name type="common">Fall armyworm</name>
    <dbReference type="NCBI Taxonomy" id="7108"/>
    <lineage>
        <taxon>Eukaryota</taxon>
        <taxon>Metazoa</taxon>
        <taxon>Ecdysozoa</taxon>
        <taxon>Arthropoda</taxon>
        <taxon>Hexapoda</taxon>
        <taxon>Insecta</taxon>
        <taxon>Pterygota</taxon>
        <taxon>Neoptera</taxon>
        <taxon>Endopterygota</taxon>
        <taxon>Lepidoptera</taxon>
        <taxon>Glossata</taxon>
        <taxon>Ditrysia</taxon>
        <taxon>Noctuoidea</taxon>
        <taxon>Noctuidae</taxon>
        <taxon>Amphipyrinae</taxon>
        <taxon>Spodoptera</taxon>
    </lineage>
</organism>
<sequence>MHMTPRPETTICGSHKELLRTGIEPATRCAAASCPVTAPTVQSNQALGKLHAVTSTILVEARGSVRLLLTKNHPVPTPTYRVGAPSSQVRLPSKGSRVPIRSCGQRYGLPGLRVGVGRGWFLVNKSLTLPPASPKFFEYFSVVARSLELCPVFYDNRLTLYYLGLITQTVKSGCTLYSGITVTIREGVSGSLSRSDKVLLDSFRFFEKFSLVTRSLELCPVYGNRLTPYYMGLITQKGEKVYIIQRENHPMISPALGEAGGSVRLLLTKNQPVPSPALSRSPGILLRCPQLRIGHQPYWAPSVVVWLFEARAERDAPSESNLLHIAQQPSHRTNRLKLKLQTQNIYLHVKTKAPVGKQSVPSSSSSSAGRRPLLNKASSSRRTTSHHLVPAMDTHNIRGVTKCVAILLGGKGCCSGIGDGEDWEGGNWASGNFTHMTKQRNRCFMSVYCEAVVSLRSSRPICAEALLSYTYNV</sequence>
<reference evidence="2" key="1">
    <citation type="submission" date="2016-07" db="EMBL/GenBank/DDBJ databases">
        <authorList>
            <person name="Bretaudeau A."/>
        </authorList>
    </citation>
    <scope>NUCLEOTIDE SEQUENCE</scope>
    <source>
        <strain evidence="2">Rice</strain>
        <tissue evidence="2">Whole body</tissue>
    </source>
</reference>
<dbReference type="AlphaFoldDB" id="A0A2H1W010"/>
<name>A0A2H1W010_SPOFR</name>
<evidence type="ECO:0000313" key="2">
    <source>
        <dbReference type="EMBL" id="SOQ46408.1"/>
    </source>
</evidence>